<proteinExistence type="predicted"/>
<dbReference type="AlphaFoldDB" id="A0A3P7LFZ1"/>
<evidence type="ECO:0000313" key="1">
    <source>
        <dbReference type="EMBL" id="VDN10787.1"/>
    </source>
</evidence>
<sequence length="180" mass="20724">MKDIEHPELAETEWLLMLYYLVDMIKYLNQLNIKMKANGNTVLPLQQAVFPFENELELFSMDPETDSLLNFEKLRQYKDACIVSKPTQNFGLRRLADFTSYLLQPFRARFGDFHENTRLFEFIIHPTECSLNTVDLSNIPGVPVRDSEEGVADLKAPDTGVYKFKSLNGGLERIARAKAE</sequence>
<dbReference type="OrthoDB" id="6611647at2759"/>
<organism evidence="1 2">
    <name type="scientific">Dibothriocephalus latus</name>
    <name type="common">Fish tapeworm</name>
    <name type="synonym">Diphyllobothrium latum</name>
    <dbReference type="NCBI Taxonomy" id="60516"/>
    <lineage>
        <taxon>Eukaryota</taxon>
        <taxon>Metazoa</taxon>
        <taxon>Spiralia</taxon>
        <taxon>Lophotrochozoa</taxon>
        <taxon>Platyhelminthes</taxon>
        <taxon>Cestoda</taxon>
        <taxon>Eucestoda</taxon>
        <taxon>Diphyllobothriidea</taxon>
        <taxon>Diphyllobothriidae</taxon>
        <taxon>Dibothriocephalus</taxon>
    </lineage>
</organism>
<dbReference type="Proteomes" id="UP000281553">
    <property type="component" value="Unassembled WGS sequence"/>
</dbReference>
<accession>A0A3P7LFZ1</accession>
<protein>
    <submittedName>
        <fullName evidence="1">Uncharacterized protein</fullName>
    </submittedName>
</protein>
<gene>
    <name evidence="1" type="ORF">DILT_LOCUS6618</name>
</gene>
<name>A0A3P7LFZ1_DIBLA</name>
<evidence type="ECO:0000313" key="2">
    <source>
        <dbReference type="Proteomes" id="UP000281553"/>
    </source>
</evidence>
<reference evidence="1 2" key="1">
    <citation type="submission" date="2018-11" db="EMBL/GenBank/DDBJ databases">
        <authorList>
            <consortium name="Pathogen Informatics"/>
        </authorList>
    </citation>
    <scope>NUCLEOTIDE SEQUENCE [LARGE SCALE GENOMIC DNA]</scope>
</reference>
<dbReference type="PANTHER" id="PTHR45913:SF10">
    <property type="entry name" value="DUF4371 DOMAIN-CONTAINING PROTEIN"/>
    <property type="match status" value="1"/>
</dbReference>
<keyword evidence="2" id="KW-1185">Reference proteome</keyword>
<dbReference type="EMBL" id="UYRU01049962">
    <property type="protein sequence ID" value="VDN10787.1"/>
    <property type="molecule type" value="Genomic_DNA"/>
</dbReference>
<dbReference type="PANTHER" id="PTHR45913">
    <property type="entry name" value="EPM2A-INTERACTING PROTEIN 1"/>
    <property type="match status" value="1"/>
</dbReference>